<evidence type="ECO:0000256" key="12">
    <source>
        <dbReference type="ARBA" id="ARBA00029811"/>
    </source>
</evidence>
<evidence type="ECO:0000256" key="9">
    <source>
        <dbReference type="ARBA" id="ARBA00022801"/>
    </source>
</evidence>
<evidence type="ECO:0000256" key="11">
    <source>
        <dbReference type="ARBA" id="ARBA00023049"/>
    </source>
</evidence>
<gene>
    <name evidence="16" type="ORF">SAMN05216199_0474</name>
</gene>
<evidence type="ECO:0000256" key="8">
    <source>
        <dbReference type="ARBA" id="ARBA00022723"/>
    </source>
</evidence>
<dbReference type="CDD" id="cd09602">
    <property type="entry name" value="M1_APN"/>
    <property type="match status" value="1"/>
</dbReference>
<dbReference type="NCBIfam" id="TIGR02412">
    <property type="entry name" value="pepN_strep_liv"/>
    <property type="match status" value="1"/>
</dbReference>
<keyword evidence="11" id="KW-0482">Metalloprotease</keyword>
<dbReference type="EC" id="3.4.11.2" evidence="4"/>
<dbReference type="GO" id="GO:0006508">
    <property type="term" value="P:proteolysis"/>
    <property type="evidence" value="ECO:0007669"/>
    <property type="project" value="UniProtKB-KW"/>
</dbReference>
<dbReference type="GO" id="GO:0005737">
    <property type="term" value="C:cytoplasm"/>
    <property type="evidence" value="ECO:0007669"/>
    <property type="project" value="TreeGrafter"/>
</dbReference>
<dbReference type="InterPro" id="IPR024571">
    <property type="entry name" value="ERAP1-like_C_dom"/>
</dbReference>
<proteinExistence type="inferred from homology"/>
<evidence type="ECO:0000256" key="2">
    <source>
        <dbReference type="ARBA" id="ARBA00001947"/>
    </source>
</evidence>
<dbReference type="STRING" id="587636.SAMN05216199_0474"/>
<evidence type="ECO:0000259" key="15">
    <source>
        <dbReference type="Pfam" id="PF11838"/>
    </source>
</evidence>
<sequence length="829" mass="89869">MRRMPSLTRSEATERAALITVTSMEVDLDLTGGDRDDHEEFGSRTTIRFTCNQPGATTFLDLRPAALESLVLNGSELDPASLRDGRVELADLAAENEVTVVATMRYSRDGQGLHRAVDPADGQHYVYGHLFLDAAPTVFACFDQPDLKAPYAVTVTAPEHWTVVGNGAAMSTAPGRWELAHTRPLATYFVTVCAGPWASVRSEHDGIPLGIHARASLREPLERQAEQMLEVTRASFDYYHRLFGIRYPFGEYHQVFVPEFNAGAMENPGCVTFRDTYVFRGAAARDEVLTRTNTIAHEMAHMWFGDLVTMRWWDDLWLNESFAEYMAHRTTVDATEFTEGWVDSTVARKMWGYAAERTPSTHPVAGGAALDAQAALQDFDGISYAKGAATLRQLIAHIGDHAFIAGVSAYLREHAYGNGTLADFLGFMERASGTDLGEWSKAWLLTAGLDVIAADQESGVVTREAPAAFPADRPHTLDVAGFTAGAEVFRVEATLTGPSAEVAALREAPRAELVVPNASDLTWATVALDPSTLQAVPQGLATLPDPQARAVVWAALVDGVCLGRVDPRVVVDTFGRAWPQEDNESVLNRVAGVLLGRLVPSFLPAEEEAGARAVVAQAAAELLDASEPGSTRALLGARVLARSSADEATLRPWAERSGLPAGLERDSDFRWLVVRNLAGHGLVDRDFIERVRRDDDTLSGRLGELTARAALPGEAKSWAWEQLTANRERSNYELNALAGGFWAGDDLETLRGFVPRYFADVPAMAQWVGADALGRVATLAYPSRVVEPATADASAEALAGDGLTPAVRRSVVDADSELREALRSRALFG</sequence>
<evidence type="ECO:0000256" key="7">
    <source>
        <dbReference type="ARBA" id="ARBA00022670"/>
    </source>
</evidence>
<comment type="cofactor">
    <cofactor evidence="2">
        <name>Zn(2+)</name>
        <dbReference type="ChEBI" id="CHEBI:29105"/>
    </cofactor>
</comment>
<evidence type="ECO:0000256" key="4">
    <source>
        <dbReference type="ARBA" id="ARBA00012564"/>
    </source>
</evidence>
<feature type="domain" description="ERAP1-like C-terminal" evidence="15">
    <location>
        <begin position="513"/>
        <end position="815"/>
    </location>
</feature>
<dbReference type="InterPro" id="IPR001930">
    <property type="entry name" value="Peptidase_M1"/>
</dbReference>
<dbReference type="Proteomes" id="UP000199019">
    <property type="component" value="Unassembled WGS sequence"/>
</dbReference>
<comment type="catalytic activity">
    <reaction evidence="1">
        <text>Release of an N-terminal amino acid, Xaa-|-Yaa- from a peptide, amide or arylamide. Xaa is preferably Ala, but may be most amino acids including Pro (slow action). When a terminal hydrophobic residue is followed by a prolyl residue, the two may be released as an intact Xaa-Pro dipeptide.</text>
        <dbReference type="EC" id="3.4.11.2"/>
    </reaction>
</comment>
<evidence type="ECO:0000256" key="3">
    <source>
        <dbReference type="ARBA" id="ARBA00010136"/>
    </source>
</evidence>
<dbReference type="InterPro" id="IPR027268">
    <property type="entry name" value="Peptidase_M4/M1_CTD_sf"/>
</dbReference>
<keyword evidence="9" id="KW-0378">Hydrolase</keyword>
<evidence type="ECO:0000256" key="1">
    <source>
        <dbReference type="ARBA" id="ARBA00000098"/>
    </source>
</evidence>
<dbReference type="InterPro" id="IPR042097">
    <property type="entry name" value="Aminopeptidase_N-like_N_sf"/>
</dbReference>
<dbReference type="InterPro" id="IPR050344">
    <property type="entry name" value="Peptidase_M1_aminopeptidases"/>
</dbReference>
<dbReference type="EMBL" id="FOHB01000014">
    <property type="protein sequence ID" value="SES49695.1"/>
    <property type="molecule type" value="Genomic_DNA"/>
</dbReference>
<feature type="domain" description="Peptidase M1 membrane alanine aminopeptidase" evidence="14">
    <location>
        <begin position="229"/>
        <end position="443"/>
    </location>
</feature>
<reference evidence="17" key="1">
    <citation type="submission" date="2016-10" db="EMBL/GenBank/DDBJ databases">
        <authorList>
            <person name="Varghese N."/>
            <person name="Submissions S."/>
        </authorList>
    </citation>
    <scope>NUCLEOTIDE SEQUENCE [LARGE SCALE GENOMIC DNA]</scope>
    <source>
        <strain evidence="17">CGMCC 1.6963</strain>
    </source>
</reference>
<dbReference type="Pfam" id="PF01433">
    <property type="entry name" value="Peptidase_M1"/>
    <property type="match status" value="1"/>
</dbReference>
<accession>A0A1H9XU41</accession>
<dbReference type="SUPFAM" id="SSF63737">
    <property type="entry name" value="Leukotriene A4 hydrolase N-terminal domain"/>
    <property type="match status" value="1"/>
</dbReference>
<dbReference type="GO" id="GO:0043171">
    <property type="term" value="P:peptide catabolic process"/>
    <property type="evidence" value="ECO:0007669"/>
    <property type="project" value="TreeGrafter"/>
</dbReference>
<dbReference type="InterPro" id="IPR012778">
    <property type="entry name" value="Pept_M1_aminopeptidase"/>
</dbReference>
<name>A0A1H9XU41_9MICO</name>
<evidence type="ECO:0000259" key="14">
    <source>
        <dbReference type="Pfam" id="PF01433"/>
    </source>
</evidence>
<comment type="similarity">
    <text evidence="3">Belongs to the peptidase M1 family.</text>
</comment>
<evidence type="ECO:0000313" key="16">
    <source>
        <dbReference type="EMBL" id="SES49695.1"/>
    </source>
</evidence>
<dbReference type="AlphaFoldDB" id="A0A1H9XU41"/>
<dbReference type="PANTHER" id="PTHR11533">
    <property type="entry name" value="PROTEASE M1 ZINC METALLOPROTEASE"/>
    <property type="match status" value="1"/>
</dbReference>
<dbReference type="InterPro" id="IPR014782">
    <property type="entry name" value="Peptidase_M1_dom"/>
</dbReference>
<dbReference type="GO" id="GO:0005615">
    <property type="term" value="C:extracellular space"/>
    <property type="evidence" value="ECO:0007669"/>
    <property type="project" value="TreeGrafter"/>
</dbReference>
<evidence type="ECO:0000256" key="13">
    <source>
        <dbReference type="ARBA" id="ARBA00031533"/>
    </source>
</evidence>
<evidence type="ECO:0000256" key="5">
    <source>
        <dbReference type="ARBA" id="ARBA00015611"/>
    </source>
</evidence>
<keyword evidence="7" id="KW-0645">Protease</keyword>
<keyword evidence="10" id="KW-0862">Zinc</keyword>
<keyword evidence="17" id="KW-1185">Reference proteome</keyword>
<evidence type="ECO:0000256" key="10">
    <source>
        <dbReference type="ARBA" id="ARBA00022833"/>
    </source>
</evidence>
<dbReference type="GO" id="GO:0008270">
    <property type="term" value="F:zinc ion binding"/>
    <property type="evidence" value="ECO:0007669"/>
    <property type="project" value="InterPro"/>
</dbReference>
<dbReference type="Pfam" id="PF11838">
    <property type="entry name" value="ERAP1_C"/>
    <property type="match status" value="1"/>
</dbReference>
<keyword evidence="6 16" id="KW-0031">Aminopeptidase</keyword>
<dbReference type="PRINTS" id="PR00756">
    <property type="entry name" value="ALADIPTASE"/>
</dbReference>
<evidence type="ECO:0000256" key="6">
    <source>
        <dbReference type="ARBA" id="ARBA00022438"/>
    </source>
</evidence>
<dbReference type="Gene3D" id="2.60.40.1730">
    <property type="entry name" value="tricorn interacting facor f3 domain"/>
    <property type="match status" value="1"/>
</dbReference>
<dbReference type="GO" id="GO:0042277">
    <property type="term" value="F:peptide binding"/>
    <property type="evidence" value="ECO:0007669"/>
    <property type="project" value="TreeGrafter"/>
</dbReference>
<keyword evidence="8" id="KW-0479">Metal-binding</keyword>
<dbReference type="SUPFAM" id="SSF55486">
    <property type="entry name" value="Metalloproteases ('zincins'), catalytic domain"/>
    <property type="match status" value="1"/>
</dbReference>
<dbReference type="PANTHER" id="PTHR11533:SF174">
    <property type="entry name" value="PUROMYCIN-SENSITIVE AMINOPEPTIDASE-RELATED"/>
    <property type="match status" value="1"/>
</dbReference>
<dbReference type="GO" id="GO:0070006">
    <property type="term" value="F:metalloaminopeptidase activity"/>
    <property type="evidence" value="ECO:0007669"/>
    <property type="project" value="TreeGrafter"/>
</dbReference>
<dbReference type="GO" id="GO:0016285">
    <property type="term" value="F:alanyl aminopeptidase activity"/>
    <property type="evidence" value="ECO:0007669"/>
    <property type="project" value="UniProtKB-EC"/>
</dbReference>
<evidence type="ECO:0000313" key="17">
    <source>
        <dbReference type="Proteomes" id="UP000199019"/>
    </source>
</evidence>
<dbReference type="GO" id="GO:0016020">
    <property type="term" value="C:membrane"/>
    <property type="evidence" value="ECO:0007669"/>
    <property type="project" value="TreeGrafter"/>
</dbReference>
<dbReference type="Gene3D" id="1.10.390.10">
    <property type="entry name" value="Neutral Protease Domain 2"/>
    <property type="match status" value="1"/>
</dbReference>
<organism evidence="16 17">
    <name type="scientific">Pedococcus cremeus</name>
    <dbReference type="NCBI Taxonomy" id="587636"/>
    <lineage>
        <taxon>Bacteria</taxon>
        <taxon>Bacillati</taxon>
        <taxon>Actinomycetota</taxon>
        <taxon>Actinomycetes</taxon>
        <taxon>Micrococcales</taxon>
        <taxon>Intrasporangiaceae</taxon>
        <taxon>Pedococcus</taxon>
    </lineage>
</organism>
<protein>
    <recommendedName>
        <fullName evidence="5">Aminopeptidase N</fullName>
        <ecNumber evidence="4">3.4.11.2</ecNumber>
    </recommendedName>
    <alternativeName>
        <fullName evidence="12">Alanine aminopeptidase</fullName>
    </alternativeName>
    <alternativeName>
        <fullName evidence="13">Lysyl aminopeptidase</fullName>
    </alternativeName>
</protein>